<feature type="region of interest" description="Disordered" evidence="1">
    <location>
        <begin position="1"/>
        <end position="26"/>
    </location>
</feature>
<proteinExistence type="predicted"/>
<feature type="transmembrane region" description="Helical" evidence="2">
    <location>
        <begin position="235"/>
        <end position="257"/>
    </location>
</feature>
<feature type="compositionally biased region" description="Basic and acidic residues" evidence="1">
    <location>
        <begin position="12"/>
        <end position="24"/>
    </location>
</feature>
<comment type="caution">
    <text evidence="3">The sequence shown here is derived from an EMBL/GenBank/DDBJ whole genome shotgun (WGS) entry which is preliminary data.</text>
</comment>
<name>A0ABQ8QAP4_9AGAR</name>
<gene>
    <name evidence="3" type="ORF">F5050DRAFT_1766540</name>
</gene>
<protein>
    <submittedName>
        <fullName evidence="3">Uncharacterized protein</fullName>
    </submittedName>
</protein>
<dbReference type="Proteomes" id="UP001163828">
    <property type="component" value="Unassembled WGS sequence"/>
</dbReference>
<keyword evidence="2" id="KW-0812">Transmembrane</keyword>
<sequence>MREYELCQQSFRENHHEGSGDRSDLSNLNLPHELLEAFSHDPANVTSSTKRLKSYRAVDDIHHRLLKQRAVFREFLDQNQTSNGTRSDADDEDILQDPIDSLLRTLKELEDHRLRIVDKEKEVSEMLRETQIVHAEVKKVYNDTLVHTSVVYPELSQITGLEESYRDQYQHLWDLGMSFLTLLLDTITPFWRTYGKVIGDDVQDFLIIPLYRHEFTGESKRYPIKRVPKRSVRHWIGLMLLFVGSVGLVVVQGRAAVVCSLNWRLDRGWGGLTGLLGDGRMKRMADGGLVEESGSGLGLRWARWGMVIPVWWMIILGQWCAVIGELAVVLMQVGMMLWWFGWAVRVLD</sequence>
<organism evidence="3 4">
    <name type="scientific">Lentinula boryana</name>
    <dbReference type="NCBI Taxonomy" id="40481"/>
    <lineage>
        <taxon>Eukaryota</taxon>
        <taxon>Fungi</taxon>
        <taxon>Dikarya</taxon>
        <taxon>Basidiomycota</taxon>
        <taxon>Agaricomycotina</taxon>
        <taxon>Agaricomycetes</taxon>
        <taxon>Agaricomycetidae</taxon>
        <taxon>Agaricales</taxon>
        <taxon>Marasmiineae</taxon>
        <taxon>Omphalotaceae</taxon>
        <taxon>Lentinula</taxon>
    </lineage>
</organism>
<reference evidence="3" key="1">
    <citation type="submission" date="2022-08" db="EMBL/GenBank/DDBJ databases">
        <authorList>
            <consortium name="DOE Joint Genome Institute"/>
            <person name="Min B."/>
            <person name="Riley R."/>
            <person name="Sierra-Patev S."/>
            <person name="Naranjo-Ortiz M."/>
            <person name="Looney B."/>
            <person name="Konkel Z."/>
            <person name="Slot J.C."/>
            <person name="Sakamoto Y."/>
            <person name="Steenwyk J.L."/>
            <person name="Rokas A."/>
            <person name="Carro J."/>
            <person name="Camarero S."/>
            <person name="Ferreira P."/>
            <person name="Molpeceres G."/>
            <person name="Ruiz-Duenas F.J."/>
            <person name="Serrano A."/>
            <person name="Henrissat B."/>
            <person name="Drula E."/>
            <person name="Hughes K.W."/>
            <person name="Mata J.L."/>
            <person name="Ishikawa N.K."/>
            <person name="Vargas-Isla R."/>
            <person name="Ushijima S."/>
            <person name="Smith C.A."/>
            <person name="Ahrendt S."/>
            <person name="Andreopoulos W."/>
            <person name="He G."/>
            <person name="Labutti K."/>
            <person name="Lipzen A."/>
            <person name="Ng V."/>
            <person name="Sandor L."/>
            <person name="Barry K."/>
            <person name="Martinez A.T."/>
            <person name="Xiao Y."/>
            <person name="Gibbons J.G."/>
            <person name="Terashima K."/>
            <person name="Hibbett D.S."/>
            <person name="Grigoriev I.V."/>
        </authorList>
    </citation>
    <scope>NUCLEOTIDE SEQUENCE</scope>
    <source>
        <strain evidence="3">TFB10827</strain>
    </source>
</reference>
<evidence type="ECO:0000313" key="3">
    <source>
        <dbReference type="EMBL" id="KAJ3995551.1"/>
    </source>
</evidence>
<accession>A0ABQ8QAP4</accession>
<keyword evidence="2" id="KW-0472">Membrane</keyword>
<keyword evidence="4" id="KW-1185">Reference proteome</keyword>
<evidence type="ECO:0000256" key="2">
    <source>
        <dbReference type="SAM" id="Phobius"/>
    </source>
</evidence>
<dbReference type="EMBL" id="MU790649">
    <property type="protein sequence ID" value="KAJ3995551.1"/>
    <property type="molecule type" value="Genomic_DNA"/>
</dbReference>
<feature type="transmembrane region" description="Helical" evidence="2">
    <location>
        <begin position="310"/>
        <end position="340"/>
    </location>
</feature>
<keyword evidence="2" id="KW-1133">Transmembrane helix</keyword>
<evidence type="ECO:0000313" key="4">
    <source>
        <dbReference type="Proteomes" id="UP001163828"/>
    </source>
</evidence>
<evidence type="ECO:0000256" key="1">
    <source>
        <dbReference type="SAM" id="MobiDB-lite"/>
    </source>
</evidence>